<dbReference type="SMART" id="SM00729">
    <property type="entry name" value="Elp3"/>
    <property type="match status" value="1"/>
</dbReference>
<dbReference type="GO" id="GO:0016992">
    <property type="term" value="F:lipoate synthase activity"/>
    <property type="evidence" value="ECO:0007669"/>
    <property type="project" value="UniProtKB-UniRule"/>
</dbReference>
<reference evidence="11 12" key="2">
    <citation type="submission" date="2019-01" db="EMBL/GenBank/DDBJ databases">
        <title>Tautonia sociabilis, a novel thermotolerant planctomycete of Isosphaeraceae family, isolated from a 4000 m deep subterranean habitat.</title>
        <authorList>
            <person name="Kovaleva O.L."/>
            <person name="Elcheninov A.G."/>
            <person name="Van Heerden E."/>
            <person name="Toshchakov S.V."/>
            <person name="Novikov A."/>
            <person name="Bonch-Osmolovskaya E.A."/>
            <person name="Kublanov I.V."/>
        </authorList>
    </citation>
    <scope>NUCLEOTIDE SEQUENCE [LARGE SCALE GENOMIC DNA]</scope>
    <source>
        <strain evidence="11 12">GM2012</strain>
    </source>
</reference>
<dbReference type="EC" id="2.8.1.8" evidence="9"/>
<comment type="cofactor">
    <cofactor evidence="9">
        <name>[4Fe-4S] cluster</name>
        <dbReference type="ChEBI" id="CHEBI:49883"/>
    </cofactor>
    <text evidence="9">Binds 2 [4Fe-4S] clusters per subunit. One cluster is coordinated with 3 cysteines and an exchangeable S-adenosyl-L-methionine.</text>
</comment>
<dbReference type="GO" id="GO:0046872">
    <property type="term" value="F:metal ion binding"/>
    <property type="evidence" value="ECO:0007669"/>
    <property type="project" value="UniProtKB-KW"/>
</dbReference>
<protein>
    <recommendedName>
        <fullName evidence="9">Lipoyl synthase</fullName>
        <ecNumber evidence="9">2.8.1.8</ecNumber>
    </recommendedName>
    <alternativeName>
        <fullName evidence="9">Lip-syn</fullName>
        <shortName evidence="9">LS</shortName>
    </alternativeName>
    <alternativeName>
        <fullName evidence="9">Lipoate synthase</fullName>
    </alternativeName>
    <alternativeName>
        <fullName evidence="9">Lipoic acid synthase</fullName>
    </alternativeName>
    <alternativeName>
        <fullName evidence="9">Sulfur insertion protein LipA</fullName>
    </alternativeName>
</protein>
<dbReference type="InterPro" id="IPR003698">
    <property type="entry name" value="Lipoyl_synth"/>
</dbReference>
<dbReference type="Proteomes" id="UP000280296">
    <property type="component" value="Unassembled WGS sequence"/>
</dbReference>
<dbReference type="AlphaFoldDB" id="A0A432MS24"/>
<gene>
    <name evidence="9 11" type="primary">lipA</name>
    <name evidence="11" type="ORF">TsocGM_01015</name>
</gene>
<evidence type="ECO:0000256" key="3">
    <source>
        <dbReference type="ARBA" id="ARBA00022679"/>
    </source>
</evidence>
<comment type="similarity">
    <text evidence="9">Belongs to the radical SAM superfamily. Lipoyl synthase family.</text>
</comment>
<dbReference type="SFLD" id="SFLDF00271">
    <property type="entry name" value="lipoyl_synthase"/>
    <property type="match status" value="1"/>
</dbReference>
<dbReference type="InterPro" id="IPR058240">
    <property type="entry name" value="rSAM_sf"/>
</dbReference>
<keyword evidence="5 9" id="KW-0479">Metal-binding</keyword>
<feature type="binding site" evidence="9">
    <location>
        <position position="107"/>
    </location>
    <ligand>
        <name>[4Fe-4S] cluster</name>
        <dbReference type="ChEBI" id="CHEBI:49883"/>
        <label>2</label>
        <note>4Fe-4S-S-AdoMet</note>
    </ligand>
</feature>
<feature type="binding site" evidence="9">
    <location>
        <position position="74"/>
    </location>
    <ligand>
        <name>[4Fe-4S] cluster</name>
        <dbReference type="ChEBI" id="CHEBI:49883"/>
        <label>1</label>
    </ligand>
</feature>
<dbReference type="NCBIfam" id="TIGR00510">
    <property type="entry name" value="lipA"/>
    <property type="match status" value="1"/>
</dbReference>
<dbReference type="SFLD" id="SFLDS00029">
    <property type="entry name" value="Radical_SAM"/>
    <property type="match status" value="1"/>
</dbReference>
<comment type="subcellular location">
    <subcellularLocation>
        <location evidence="9">Cytoplasm</location>
    </subcellularLocation>
</comment>
<evidence type="ECO:0000313" key="11">
    <source>
        <dbReference type="EMBL" id="RUL89776.1"/>
    </source>
</evidence>
<keyword evidence="12" id="KW-1185">Reference proteome</keyword>
<dbReference type="PIRSF" id="PIRSF005963">
    <property type="entry name" value="Lipoyl_synth"/>
    <property type="match status" value="1"/>
</dbReference>
<comment type="caution">
    <text evidence="11">The sequence shown here is derived from an EMBL/GenBank/DDBJ whole genome shotgun (WGS) entry which is preliminary data.</text>
</comment>
<dbReference type="InterPro" id="IPR007197">
    <property type="entry name" value="rSAM"/>
</dbReference>
<dbReference type="NCBIfam" id="NF004019">
    <property type="entry name" value="PRK05481.1"/>
    <property type="match status" value="1"/>
</dbReference>
<comment type="pathway">
    <text evidence="9">Protein modification; protein lipoylation via endogenous pathway; protein N(6)-(lipoyl)lysine from octanoyl-[acyl-carrier-protein]: step 2/2.</text>
</comment>
<comment type="function">
    <text evidence="9">Catalyzes the radical-mediated insertion of two sulfur atoms into the C-6 and C-8 positions of the octanoyl moiety bound to the lipoyl domains of lipoate-dependent enzymes, thereby converting the octanoylated domains into lipoylated derivatives.</text>
</comment>
<sequence length="329" mass="35735">MPTPRASDNAAAARPPAASAVALPALPIVGPDGRDVQAVPHRRLPSWLKRPLPESGGIGPTARLIEELGLETICESGKCPNRSECWTRKTASFMILGEVCTRPCGFCSVPRGKPDAPAQDEPDRLAEACARLGLKHVVITSVTRDDLPDGGADHFRRCILAVRERTGAVVEVLTPDFDGDTAALDIVLSASPEVFNHNLETVARLQRYVRRKSQYAVSLRVLAYAKRARPDLLTKSGLMLGLGETTEEVIETMSDLRDAGCDLLTIGQYLRPSPKHLPVERYLPPEEFDELGRIARSLGFADVASGPFVRSSYHADRMAHPGVSSPHRP</sequence>
<keyword evidence="6 9" id="KW-0408">Iron</keyword>
<dbReference type="PANTHER" id="PTHR10949:SF0">
    <property type="entry name" value="LIPOYL SYNTHASE, MITOCHONDRIAL"/>
    <property type="match status" value="1"/>
</dbReference>
<evidence type="ECO:0000256" key="7">
    <source>
        <dbReference type="ARBA" id="ARBA00023014"/>
    </source>
</evidence>
<keyword evidence="2 9" id="KW-0963">Cytoplasm</keyword>
<dbReference type="PANTHER" id="PTHR10949">
    <property type="entry name" value="LIPOYL SYNTHASE"/>
    <property type="match status" value="1"/>
</dbReference>
<feature type="binding site" evidence="9">
    <location>
        <position position="104"/>
    </location>
    <ligand>
        <name>[4Fe-4S] cluster</name>
        <dbReference type="ChEBI" id="CHEBI:49883"/>
        <label>2</label>
        <note>4Fe-4S-S-AdoMet</note>
    </ligand>
</feature>
<name>A0A432MS24_9BACT</name>
<feature type="binding site" evidence="9">
    <location>
        <position position="85"/>
    </location>
    <ligand>
        <name>[4Fe-4S] cluster</name>
        <dbReference type="ChEBI" id="CHEBI:49883"/>
        <label>1</label>
    </ligand>
</feature>
<dbReference type="FunFam" id="3.20.20.70:FF:000186">
    <property type="entry name" value="Lipoyl synthase"/>
    <property type="match status" value="1"/>
</dbReference>
<evidence type="ECO:0000256" key="6">
    <source>
        <dbReference type="ARBA" id="ARBA00023004"/>
    </source>
</evidence>
<dbReference type="OrthoDB" id="9787898at2"/>
<keyword evidence="7 9" id="KW-0411">Iron-sulfur</keyword>
<dbReference type="Pfam" id="PF04055">
    <property type="entry name" value="Radical_SAM"/>
    <property type="match status" value="1"/>
</dbReference>
<reference evidence="11 12" key="1">
    <citation type="submission" date="2018-12" db="EMBL/GenBank/DDBJ databases">
        <authorList>
            <person name="Toschakov S.V."/>
        </authorList>
    </citation>
    <scope>NUCLEOTIDE SEQUENCE [LARGE SCALE GENOMIC DNA]</scope>
    <source>
        <strain evidence="11 12">GM2012</strain>
    </source>
</reference>
<evidence type="ECO:0000256" key="1">
    <source>
        <dbReference type="ARBA" id="ARBA00022485"/>
    </source>
</evidence>
<dbReference type="InterPro" id="IPR013785">
    <property type="entry name" value="Aldolase_TIM"/>
</dbReference>
<evidence type="ECO:0000256" key="8">
    <source>
        <dbReference type="ARBA" id="ARBA00047326"/>
    </source>
</evidence>
<evidence type="ECO:0000259" key="10">
    <source>
        <dbReference type="PROSITE" id="PS51918"/>
    </source>
</evidence>
<accession>A0A432MS24</accession>
<feature type="domain" description="Radical SAM core" evidence="10">
    <location>
        <begin position="86"/>
        <end position="301"/>
    </location>
</feature>
<evidence type="ECO:0000256" key="4">
    <source>
        <dbReference type="ARBA" id="ARBA00022691"/>
    </source>
</evidence>
<evidence type="ECO:0000256" key="5">
    <source>
        <dbReference type="ARBA" id="ARBA00022723"/>
    </source>
</evidence>
<dbReference type="GO" id="GO:0051539">
    <property type="term" value="F:4 iron, 4 sulfur cluster binding"/>
    <property type="evidence" value="ECO:0007669"/>
    <property type="project" value="UniProtKB-UniRule"/>
</dbReference>
<evidence type="ECO:0000313" key="12">
    <source>
        <dbReference type="Proteomes" id="UP000280296"/>
    </source>
</evidence>
<comment type="catalytic activity">
    <reaction evidence="8 9">
        <text>[[Fe-S] cluster scaffold protein carrying a second [4Fe-4S](2+) cluster] + N(6)-octanoyl-L-lysyl-[protein] + 2 oxidized [2Fe-2S]-[ferredoxin] + 2 S-adenosyl-L-methionine + 4 H(+) = [[Fe-S] cluster scaffold protein] + N(6)-[(R)-dihydrolipoyl]-L-lysyl-[protein] + 4 Fe(3+) + 2 hydrogen sulfide + 2 5'-deoxyadenosine + 2 L-methionine + 2 reduced [2Fe-2S]-[ferredoxin]</text>
        <dbReference type="Rhea" id="RHEA:16585"/>
        <dbReference type="Rhea" id="RHEA-COMP:9928"/>
        <dbReference type="Rhea" id="RHEA-COMP:10000"/>
        <dbReference type="Rhea" id="RHEA-COMP:10001"/>
        <dbReference type="Rhea" id="RHEA-COMP:10475"/>
        <dbReference type="Rhea" id="RHEA-COMP:14568"/>
        <dbReference type="Rhea" id="RHEA-COMP:14569"/>
        <dbReference type="ChEBI" id="CHEBI:15378"/>
        <dbReference type="ChEBI" id="CHEBI:17319"/>
        <dbReference type="ChEBI" id="CHEBI:29034"/>
        <dbReference type="ChEBI" id="CHEBI:29919"/>
        <dbReference type="ChEBI" id="CHEBI:33722"/>
        <dbReference type="ChEBI" id="CHEBI:33737"/>
        <dbReference type="ChEBI" id="CHEBI:33738"/>
        <dbReference type="ChEBI" id="CHEBI:57844"/>
        <dbReference type="ChEBI" id="CHEBI:59789"/>
        <dbReference type="ChEBI" id="CHEBI:78809"/>
        <dbReference type="ChEBI" id="CHEBI:83100"/>
        <dbReference type="EC" id="2.8.1.8"/>
    </reaction>
</comment>
<dbReference type="EMBL" id="RYZH01000001">
    <property type="protein sequence ID" value="RUL89776.1"/>
    <property type="molecule type" value="Genomic_DNA"/>
</dbReference>
<evidence type="ECO:0000256" key="9">
    <source>
        <dbReference type="HAMAP-Rule" id="MF_00206"/>
    </source>
</evidence>
<feature type="binding site" evidence="9">
    <location>
        <position position="100"/>
    </location>
    <ligand>
        <name>[4Fe-4S] cluster</name>
        <dbReference type="ChEBI" id="CHEBI:49883"/>
        <label>2</label>
        <note>4Fe-4S-S-AdoMet</note>
    </ligand>
</feature>
<evidence type="ECO:0000256" key="2">
    <source>
        <dbReference type="ARBA" id="ARBA00022490"/>
    </source>
</evidence>
<organism evidence="11 12">
    <name type="scientific">Tautonia sociabilis</name>
    <dbReference type="NCBI Taxonomy" id="2080755"/>
    <lineage>
        <taxon>Bacteria</taxon>
        <taxon>Pseudomonadati</taxon>
        <taxon>Planctomycetota</taxon>
        <taxon>Planctomycetia</taxon>
        <taxon>Isosphaerales</taxon>
        <taxon>Isosphaeraceae</taxon>
        <taxon>Tautonia</taxon>
    </lineage>
</organism>
<feature type="binding site" evidence="9">
    <location>
        <position position="312"/>
    </location>
    <ligand>
        <name>[4Fe-4S] cluster</name>
        <dbReference type="ChEBI" id="CHEBI:49883"/>
        <label>1</label>
    </ligand>
</feature>
<dbReference type="UniPathway" id="UPA00538">
    <property type="reaction ID" value="UER00593"/>
</dbReference>
<dbReference type="RefSeq" id="WP_126723451.1">
    <property type="nucleotide sequence ID" value="NZ_RYZH01000001.1"/>
</dbReference>
<dbReference type="SUPFAM" id="SSF102114">
    <property type="entry name" value="Radical SAM enzymes"/>
    <property type="match status" value="1"/>
</dbReference>
<dbReference type="PROSITE" id="PS51918">
    <property type="entry name" value="RADICAL_SAM"/>
    <property type="match status" value="1"/>
</dbReference>
<keyword evidence="3 9" id="KW-0808">Transferase</keyword>
<dbReference type="Gene3D" id="3.20.20.70">
    <property type="entry name" value="Aldolase class I"/>
    <property type="match status" value="1"/>
</dbReference>
<dbReference type="HAMAP" id="MF_00206">
    <property type="entry name" value="Lipoyl_synth"/>
    <property type="match status" value="1"/>
</dbReference>
<dbReference type="NCBIfam" id="NF009544">
    <property type="entry name" value="PRK12928.1"/>
    <property type="match status" value="1"/>
</dbReference>
<dbReference type="SFLD" id="SFLDG01058">
    <property type="entry name" value="lipoyl_synthase_like"/>
    <property type="match status" value="1"/>
</dbReference>
<dbReference type="InterPro" id="IPR006638">
    <property type="entry name" value="Elp3/MiaA/NifB-like_rSAM"/>
</dbReference>
<keyword evidence="1 9" id="KW-0004">4Fe-4S</keyword>
<keyword evidence="4 9" id="KW-0949">S-adenosyl-L-methionine</keyword>
<dbReference type="GO" id="GO:0005737">
    <property type="term" value="C:cytoplasm"/>
    <property type="evidence" value="ECO:0007669"/>
    <property type="project" value="UniProtKB-SubCell"/>
</dbReference>
<dbReference type="CDD" id="cd01335">
    <property type="entry name" value="Radical_SAM"/>
    <property type="match status" value="1"/>
</dbReference>
<dbReference type="GO" id="GO:0009249">
    <property type="term" value="P:protein lipoylation"/>
    <property type="evidence" value="ECO:0007669"/>
    <property type="project" value="UniProtKB-UniRule"/>
</dbReference>
<proteinExistence type="inferred from homology"/>
<feature type="binding site" evidence="9">
    <location>
        <position position="79"/>
    </location>
    <ligand>
        <name>[4Fe-4S] cluster</name>
        <dbReference type="ChEBI" id="CHEBI:49883"/>
        <label>1</label>
    </ligand>
</feature>